<reference evidence="9" key="2">
    <citation type="journal article" date="2023" name="IMA Fungus">
        <title>Comparative genomic study of the Penicillium genus elucidates a diverse pangenome and 15 lateral gene transfer events.</title>
        <authorList>
            <person name="Petersen C."/>
            <person name="Sorensen T."/>
            <person name="Nielsen M.R."/>
            <person name="Sondergaard T.E."/>
            <person name="Sorensen J.L."/>
            <person name="Fitzpatrick D.A."/>
            <person name="Frisvad J.C."/>
            <person name="Nielsen K.L."/>
        </authorList>
    </citation>
    <scope>NUCLEOTIDE SEQUENCE</scope>
    <source>
        <strain evidence="9">IBT 30761</strain>
    </source>
</reference>
<evidence type="ECO:0000313" key="9">
    <source>
        <dbReference type="EMBL" id="KAJ5109856.1"/>
    </source>
</evidence>
<feature type="site" description="Deprotonates C-terminal active site Cys" evidence="6">
    <location>
        <position position="26"/>
    </location>
</feature>
<evidence type="ECO:0000256" key="3">
    <source>
        <dbReference type="ARBA" id="ARBA00023157"/>
    </source>
</evidence>
<evidence type="ECO:0000256" key="5">
    <source>
        <dbReference type="PIRNR" id="PIRNR000077"/>
    </source>
</evidence>
<dbReference type="PROSITE" id="PS00194">
    <property type="entry name" value="THIOREDOXIN_1"/>
    <property type="match status" value="1"/>
</dbReference>
<dbReference type="PROSITE" id="PS51352">
    <property type="entry name" value="THIOREDOXIN_2"/>
    <property type="match status" value="1"/>
</dbReference>
<organism evidence="9 10">
    <name type="scientific">Penicillium argentinense</name>
    <dbReference type="NCBI Taxonomy" id="1131581"/>
    <lineage>
        <taxon>Eukaryota</taxon>
        <taxon>Fungi</taxon>
        <taxon>Dikarya</taxon>
        <taxon>Ascomycota</taxon>
        <taxon>Pezizomycotina</taxon>
        <taxon>Eurotiomycetes</taxon>
        <taxon>Eurotiomycetidae</taxon>
        <taxon>Eurotiales</taxon>
        <taxon>Aspergillaceae</taxon>
        <taxon>Penicillium</taxon>
    </lineage>
</organism>
<dbReference type="GO" id="GO:0015035">
    <property type="term" value="F:protein-disulfide reductase activity"/>
    <property type="evidence" value="ECO:0007669"/>
    <property type="project" value="InterPro"/>
</dbReference>
<dbReference type="EMBL" id="JAPQKI010000003">
    <property type="protein sequence ID" value="KAJ5109856.1"/>
    <property type="molecule type" value="Genomic_DNA"/>
</dbReference>
<dbReference type="Proteomes" id="UP001149074">
    <property type="component" value="Unassembled WGS sequence"/>
</dbReference>
<feature type="disulfide bond" description="Redox-active" evidence="7">
    <location>
        <begin position="32"/>
        <end position="35"/>
    </location>
</feature>
<dbReference type="GeneID" id="81353974"/>
<feature type="domain" description="Thioredoxin" evidence="8">
    <location>
        <begin position="1"/>
        <end position="108"/>
    </location>
</feature>
<dbReference type="InterPro" id="IPR050620">
    <property type="entry name" value="Thioredoxin_H-type-like"/>
</dbReference>
<keyword evidence="3 7" id="KW-1015">Disulfide bond</keyword>
<evidence type="ECO:0000256" key="2">
    <source>
        <dbReference type="ARBA" id="ARBA00022490"/>
    </source>
</evidence>
<dbReference type="PIRSF" id="PIRSF000077">
    <property type="entry name" value="Thioredoxin"/>
    <property type="match status" value="1"/>
</dbReference>
<feature type="site" description="Contributes to redox potential value" evidence="6">
    <location>
        <position position="33"/>
    </location>
</feature>
<evidence type="ECO:0000256" key="6">
    <source>
        <dbReference type="PIRSR" id="PIRSR000077-1"/>
    </source>
</evidence>
<feature type="active site" description="Nucleophile" evidence="6">
    <location>
        <position position="32"/>
    </location>
</feature>
<comment type="caution">
    <text evidence="9">The sequence shown here is derived from an EMBL/GenBank/DDBJ whole genome shotgun (WGS) entry which is preliminary data.</text>
</comment>
<evidence type="ECO:0000256" key="7">
    <source>
        <dbReference type="PIRSR" id="PIRSR000077-4"/>
    </source>
</evidence>
<keyword evidence="2" id="KW-0963">Cytoplasm</keyword>
<protein>
    <recommendedName>
        <fullName evidence="5">Thioredoxin</fullName>
    </recommendedName>
</protein>
<dbReference type="PANTHER" id="PTHR10438">
    <property type="entry name" value="THIOREDOXIN"/>
    <property type="match status" value="1"/>
</dbReference>
<dbReference type="RefSeq" id="XP_056477967.1">
    <property type="nucleotide sequence ID" value="XM_056614995.1"/>
</dbReference>
<dbReference type="InterPro" id="IPR017937">
    <property type="entry name" value="Thioredoxin_CS"/>
</dbReference>
<feature type="active site" description="Nucleophile" evidence="6">
    <location>
        <position position="35"/>
    </location>
</feature>
<gene>
    <name evidence="9" type="ORF">N7532_002501</name>
</gene>
<dbReference type="GO" id="GO:0005737">
    <property type="term" value="C:cytoplasm"/>
    <property type="evidence" value="ECO:0007669"/>
    <property type="project" value="UniProtKB-SubCell"/>
</dbReference>
<dbReference type="CDD" id="cd02947">
    <property type="entry name" value="TRX_family"/>
    <property type="match status" value="1"/>
</dbReference>
<comment type="subcellular location">
    <subcellularLocation>
        <location evidence="1">Cytoplasm</location>
    </subcellularLocation>
</comment>
<dbReference type="Gene3D" id="3.40.30.10">
    <property type="entry name" value="Glutaredoxin"/>
    <property type="match status" value="1"/>
</dbReference>
<evidence type="ECO:0000256" key="4">
    <source>
        <dbReference type="ARBA" id="ARBA00038353"/>
    </source>
</evidence>
<dbReference type="FunFam" id="3.40.30.10:FF:000245">
    <property type="entry name" value="Thioredoxin"/>
    <property type="match status" value="1"/>
</dbReference>
<dbReference type="AlphaFoldDB" id="A0A9W9G0H0"/>
<dbReference type="InterPro" id="IPR005746">
    <property type="entry name" value="Thioredoxin"/>
</dbReference>
<evidence type="ECO:0000256" key="1">
    <source>
        <dbReference type="ARBA" id="ARBA00004496"/>
    </source>
</evidence>
<feature type="site" description="Contributes to redox potential value" evidence="6">
    <location>
        <position position="34"/>
    </location>
</feature>
<proteinExistence type="inferred from homology"/>
<dbReference type="InterPro" id="IPR013766">
    <property type="entry name" value="Thioredoxin_domain"/>
</dbReference>
<reference evidence="9" key="1">
    <citation type="submission" date="2022-11" db="EMBL/GenBank/DDBJ databases">
        <authorList>
            <person name="Petersen C."/>
        </authorList>
    </citation>
    <scope>NUCLEOTIDE SEQUENCE</scope>
    <source>
        <strain evidence="9">IBT 30761</strain>
    </source>
</reference>
<dbReference type="Pfam" id="PF00085">
    <property type="entry name" value="Thioredoxin"/>
    <property type="match status" value="1"/>
</dbReference>
<dbReference type="InterPro" id="IPR036249">
    <property type="entry name" value="Thioredoxin-like_sf"/>
</dbReference>
<dbReference type="PANTHER" id="PTHR10438:SF468">
    <property type="entry name" value="THIOREDOXIN-1-RELATED"/>
    <property type="match status" value="1"/>
</dbReference>
<keyword evidence="10" id="KW-1185">Reference proteome</keyword>
<comment type="similarity">
    <text evidence="4">Belongs to the thioredoxin family. Plant H-type subfamily.</text>
</comment>
<dbReference type="PRINTS" id="PR00421">
    <property type="entry name" value="THIOREDOXIN"/>
</dbReference>
<evidence type="ECO:0000259" key="8">
    <source>
        <dbReference type="PROSITE" id="PS51352"/>
    </source>
</evidence>
<dbReference type="SUPFAM" id="SSF52833">
    <property type="entry name" value="Thioredoxin-like"/>
    <property type="match status" value="1"/>
</dbReference>
<sequence length="111" mass="12178">MTIIAIESKADFTSKILSTTDLVVLDCWATWCGPCKAIEPKLEEFSAAFSQVKFYKLNVDDPAVADVVQELNVRAMPTVMFFEKGEKVTEIVGADLHGIERGIQALVATLV</sequence>
<accession>A0A9W9G0H0</accession>
<evidence type="ECO:0000313" key="10">
    <source>
        <dbReference type="Proteomes" id="UP001149074"/>
    </source>
</evidence>
<keyword evidence="7" id="KW-0676">Redox-active center</keyword>
<name>A0A9W9G0H0_9EURO</name>
<dbReference type="OrthoDB" id="10263751at2759"/>